<accession>A0A940MXC1</accession>
<organism evidence="1 2">
    <name type="scientific">Roseomonas indoligenes</name>
    <dbReference type="NCBI Taxonomy" id="2820811"/>
    <lineage>
        <taxon>Bacteria</taxon>
        <taxon>Pseudomonadati</taxon>
        <taxon>Pseudomonadota</taxon>
        <taxon>Alphaproteobacteria</taxon>
        <taxon>Acetobacterales</taxon>
        <taxon>Roseomonadaceae</taxon>
        <taxon>Roseomonas</taxon>
    </lineage>
</organism>
<protein>
    <submittedName>
        <fullName evidence="1">Uncharacterized protein</fullName>
    </submittedName>
</protein>
<dbReference type="Proteomes" id="UP000677537">
    <property type="component" value="Unassembled WGS sequence"/>
</dbReference>
<name>A0A940MXC1_9PROT</name>
<sequence>MTETRTITMTREQWRRTEAWAEAQRVSDLREKDRLDEEGELIAATLCEDDAADALDILTAIRRAA</sequence>
<proteinExistence type="predicted"/>
<dbReference type="RefSeq" id="WP_209371606.1">
    <property type="nucleotide sequence ID" value="NZ_JAGIZA010000003.1"/>
</dbReference>
<comment type="caution">
    <text evidence="1">The sequence shown here is derived from an EMBL/GenBank/DDBJ whole genome shotgun (WGS) entry which is preliminary data.</text>
</comment>
<dbReference type="EMBL" id="JAGIZA010000003">
    <property type="protein sequence ID" value="MBP0492211.1"/>
    <property type="molecule type" value="Genomic_DNA"/>
</dbReference>
<gene>
    <name evidence="1" type="ORF">J5Y10_05395</name>
</gene>
<keyword evidence="2" id="KW-1185">Reference proteome</keyword>
<evidence type="ECO:0000313" key="2">
    <source>
        <dbReference type="Proteomes" id="UP000677537"/>
    </source>
</evidence>
<evidence type="ECO:0000313" key="1">
    <source>
        <dbReference type="EMBL" id="MBP0492211.1"/>
    </source>
</evidence>
<dbReference type="AlphaFoldDB" id="A0A940MXC1"/>
<reference evidence="1" key="1">
    <citation type="submission" date="2021-03" db="EMBL/GenBank/DDBJ databases">
        <authorList>
            <person name="So Y."/>
        </authorList>
    </citation>
    <scope>NUCLEOTIDE SEQUENCE</scope>
    <source>
        <strain evidence="1">SG15</strain>
    </source>
</reference>